<dbReference type="Proteomes" id="UP000463931">
    <property type="component" value="Plasmid unnamed"/>
</dbReference>
<dbReference type="EMBL" id="CP040853">
    <property type="protein sequence ID" value="QIA91094.1"/>
    <property type="molecule type" value="Genomic_DNA"/>
</dbReference>
<evidence type="ECO:0000313" key="1">
    <source>
        <dbReference type="EMBL" id="QIA91094.1"/>
    </source>
</evidence>
<dbReference type="RefSeq" id="WP_163587455.1">
    <property type="nucleotide sequence ID" value="NZ_CP040853.1"/>
</dbReference>
<name>A0AAE6WHX7_9LACO</name>
<organism evidence="1 2">
    <name type="scientific">Ligilactobacillus murinus</name>
    <dbReference type="NCBI Taxonomy" id="1622"/>
    <lineage>
        <taxon>Bacteria</taxon>
        <taxon>Bacillati</taxon>
        <taxon>Bacillota</taxon>
        <taxon>Bacilli</taxon>
        <taxon>Lactobacillales</taxon>
        <taxon>Lactobacillaceae</taxon>
        <taxon>Ligilactobacillus</taxon>
    </lineage>
</organism>
<reference evidence="1 2" key="1">
    <citation type="journal article" date="2019" name="Nat. Med.">
        <title>Preventing dysbiosis of the neonatal mouse intestinal microbiome protects against late-onset sepsis.</title>
        <authorList>
            <person name="Singer J.R."/>
            <person name="Blosser E.G."/>
            <person name="Zindl C.L."/>
            <person name="Silberger D.J."/>
            <person name="Conlan S."/>
            <person name="Laufer V.A."/>
            <person name="DiToro D."/>
            <person name="Deming C."/>
            <person name="Kumar R."/>
            <person name="Morrow C.D."/>
            <person name="Segre J.A."/>
            <person name="Gray M.J."/>
            <person name="Randolph D.A."/>
            <person name="Weaver C.T."/>
        </authorList>
    </citation>
    <scope>NUCLEOTIDE SEQUENCE [LARGE SCALE GENOMIC DNA]</scope>
    <source>
        <strain evidence="1 2">V10</strain>
    </source>
</reference>
<accession>A0AAE6WHX7</accession>
<dbReference type="InterPro" id="IPR031616">
    <property type="entry name" value="BsrE-like"/>
</dbReference>
<sequence>MIVIEKVEMVTSGLRRRDTYGVKSINPDLDKKKDVSAPDALQLMLALSMFVLTFVGLAVVLIPINSKKYKPSLDAPGWFI</sequence>
<keyword evidence="1" id="KW-0614">Plasmid</keyword>
<proteinExistence type="predicted"/>
<gene>
    <name evidence="1" type="ORF">FEE40_12835</name>
</gene>
<geneLocation type="plasmid" evidence="1 2">
    <name>unnamed</name>
</geneLocation>
<evidence type="ECO:0000313" key="2">
    <source>
        <dbReference type="Proteomes" id="UP000463931"/>
    </source>
</evidence>
<dbReference type="Pfam" id="PF16935">
    <property type="entry name" value="Hol_Tox"/>
    <property type="match status" value="1"/>
</dbReference>
<protein>
    <submittedName>
        <fullName evidence="1">Holin-like toxin</fullName>
    </submittedName>
</protein>
<dbReference type="AlphaFoldDB" id="A0AAE6WHX7"/>